<evidence type="ECO:0000313" key="2">
    <source>
        <dbReference type="EMBL" id="PRR78124.1"/>
    </source>
</evidence>
<dbReference type="AlphaFoldDB" id="A0A2T0B2K3"/>
<reference evidence="2 3" key="1">
    <citation type="submission" date="2018-03" db="EMBL/GenBank/DDBJ databases">
        <title>Genome sequence of Clostridium liquoris DSM 100320.</title>
        <authorList>
            <person name="Poehlein A."/>
            <person name="Daniel R."/>
        </authorList>
    </citation>
    <scope>NUCLEOTIDE SEQUENCE [LARGE SCALE GENOMIC DNA]</scope>
    <source>
        <strain evidence="2 3">DSM 100320</strain>
    </source>
</reference>
<protein>
    <submittedName>
        <fullName evidence="2">Uncharacterized protein</fullName>
    </submittedName>
</protein>
<keyword evidence="1" id="KW-1133">Transmembrane helix</keyword>
<dbReference type="OrthoDB" id="2087000at2"/>
<accession>A0A2T0B2K3</accession>
<dbReference type="EMBL" id="PVXO01000051">
    <property type="protein sequence ID" value="PRR78124.1"/>
    <property type="molecule type" value="Genomic_DNA"/>
</dbReference>
<keyword evidence="1" id="KW-0472">Membrane</keyword>
<evidence type="ECO:0000256" key="1">
    <source>
        <dbReference type="SAM" id="Phobius"/>
    </source>
</evidence>
<feature type="transmembrane region" description="Helical" evidence="1">
    <location>
        <begin position="12"/>
        <end position="30"/>
    </location>
</feature>
<keyword evidence="3" id="KW-1185">Reference proteome</keyword>
<dbReference type="Proteomes" id="UP000239706">
    <property type="component" value="Unassembled WGS sequence"/>
</dbReference>
<comment type="caution">
    <text evidence="2">The sequence shown here is derived from an EMBL/GenBank/DDBJ whole genome shotgun (WGS) entry which is preliminary data.</text>
</comment>
<sequence length="74" mass="8614">MRKKIYNKKGFFSGIISLLLATILIITMIIKDYHQMSNMKIQLSQPYFSFFEIAKNTPPIRHKGIPMITTLPKL</sequence>
<proteinExistence type="predicted"/>
<organism evidence="2 3">
    <name type="scientific">Clostridium liquoris</name>
    <dbReference type="NCBI Taxonomy" id="1289519"/>
    <lineage>
        <taxon>Bacteria</taxon>
        <taxon>Bacillati</taxon>
        <taxon>Bacillota</taxon>
        <taxon>Clostridia</taxon>
        <taxon>Eubacteriales</taxon>
        <taxon>Clostridiaceae</taxon>
        <taxon>Clostridium</taxon>
    </lineage>
</organism>
<evidence type="ECO:0000313" key="3">
    <source>
        <dbReference type="Proteomes" id="UP000239706"/>
    </source>
</evidence>
<keyword evidence="1" id="KW-0812">Transmembrane</keyword>
<dbReference type="RefSeq" id="WP_106063968.1">
    <property type="nucleotide sequence ID" value="NZ_PVXO01000051.1"/>
</dbReference>
<gene>
    <name evidence="2" type="ORF">CLLI_18880</name>
</gene>
<name>A0A2T0B2K3_9CLOT</name>